<dbReference type="GO" id="GO:0005634">
    <property type="term" value="C:nucleus"/>
    <property type="evidence" value="ECO:0007669"/>
    <property type="project" value="UniProtKB-SubCell"/>
</dbReference>
<dbReference type="WBParaSite" id="GPUH_0000269901-mRNA-1">
    <property type="protein sequence ID" value="GPUH_0000269901-mRNA-1"/>
    <property type="gene ID" value="GPUH_0000269901"/>
</dbReference>
<dbReference type="Proteomes" id="UP000271098">
    <property type="component" value="Unassembled WGS sequence"/>
</dbReference>
<dbReference type="Pfam" id="PF10187">
    <property type="entry name" value="FAM192A_Fyv6_N"/>
    <property type="match status" value="1"/>
</dbReference>
<evidence type="ECO:0000313" key="6">
    <source>
        <dbReference type="WBParaSite" id="GPUH_0000269901-mRNA-1"/>
    </source>
</evidence>
<dbReference type="InterPro" id="IPR019331">
    <property type="entry name" value="FAM192A/Fyv6_N"/>
</dbReference>
<dbReference type="InterPro" id="IPR039845">
    <property type="entry name" value="FAM192A"/>
</dbReference>
<reference evidence="4 5" key="2">
    <citation type="submission" date="2018-11" db="EMBL/GenBank/DDBJ databases">
        <authorList>
            <consortium name="Pathogen Informatics"/>
        </authorList>
    </citation>
    <scope>NUCLEOTIDE SEQUENCE [LARGE SCALE GENOMIC DNA]</scope>
</reference>
<feature type="domain" description="FAM192A/Fyv6 N-terminal" evidence="3">
    <location>
        <begin position="1"/>
        <end position="38"/>
    </location>
</feature>
<sequence>MVRGLDEEECDFLKRVDEIKAKEEIEKKKEEEAILSEMARSRSPEVSQETTAVVSHISTVPPRLNGVTPTPSRQAAILHGAIKRKSDIEEENVVAKRRPVPSAMKVSYVRPSAYEMIGVLPGMADYASSKYVVICIFIMYIHYY</sequence>
<organism evidence="6">
    <name type="scientific">Gongylonema pulchrum</name>
    <dbReference type="NCBI Taxonomy" id="637853"/>
    <lineage>
        <taxon>Eukaryota</taxon>
        <taxon>Metazoa</taxon>
        <taxon>Ecdysozoa</taxon>
        <taxon>Nematoda</taxon>
        <taxon>Chromadorea</taxon>
        <taxon>Rhabditida</taxon>
        <taxon>Spirurina</taxon>
        <taxon>Spiruromorpha</taxon>
        <taxon>Spiruroidea</taxon>
        <taxon>Gongylonematidae</taxon>
        <taxon>Gongylonema</taxon>
    </lineage>
</organism>
<name>A0A183D1V3_9BILA</name>
<accession>A0A183D1V3</accession>
<protein>
    <submittedName>
        <fullName evidence="6">Nefa_Nip30_N domain-containing protein</fullName>
    </submittedName>
</protein>
<dbReference type="AlphaFoldDB" id="A0A183D1V3"/>
<evidence type="ECO:0000256" key="1">
    <source>
        <dbReference type="ARBA" id="ARBA00004123"/>
    </source>
</evidence>
<dbReference type="PANTHER" id="PTHR13495:SF0">
    <property type="entry name" value="PSME3-INTERACTING PROTEIN"/>
    <property type="match status" value="1"/>
</dbReference>
<reference evidence="6" key="1">
    <citation type="submission" date="2016-06" db="UniProtKB">
        <authorList>
            <consortium name="WormBaseParasite"/>
        </authorList>
    </citation>
    <scope>IDENTIFICATION</scope>
</reference>
<evidence type="ECO:0000259" key="3">
    <source>
        <dbReference type="Pfam" id="PF10187"/>
    </source>
</evidence>
<keyword evidence="5" id="KW-1185">Reference proteome</keyword>
<dbReference type="OrthoDB" id="75807at2759"/>
<dbReference type="PANTHER" id="PTHR13495">
    <property type="entry name" value="NEFA-INTERACTING NUCLEAR PROTEIN NIP30"/>
    <property type="match status" value="1"/>
</dbReference>
<evidence type="ECO:0000256" key="2">
    <source>
        <dbReference type="ARBA" id="ARBA00023242"/>
    </source>
</evidence>
<keyword evidence="2" id="KW-0539">Nucleus</keyword>
<evidence type="ECO:0000313" key="5">
    <source>
        <dbReference type="Proteomes" id="UP000271098"/>
    </source>
</evidence>
<comment type="subcellular location">
    <subcellularLocation>
        <location evidence="1">Nucleus</location>
    </subcellularLocation>
</comment>
<gene>
    <name evidence="4" type="ORF">GPUH_LOCUS2694</name>
</gene>
<evidence type="ECO:0000313" key="4">
    <source>
        <dbReference type="EMBL" id="VDK35888.1"/>
    </source>
</evidence>
<dbReference type="EMBL" id="UYRT01004211">
    <property type="protein sequence ID" value="VDK35888.1"/>
    <property type="molecule type" value="Genomic_DNA"/>
</dbReference>
<proteinExistence type="predicted"/>